<proteinExistence type="predicted"/>
<accession>A0ACC4ATR5</accession>
<gene>
    <name evidence="1" type="ORF">D5086_029525</name>
</gene>
<sequence>MFKLTTFVTAKQKFDEAYGPAWHWDFSESKEEAIGSAAAIQENVATSSDFDSSRFDRKLCNIVSEEEEFIVVLKAEREYFTGGSSLENFERFFSNNGEARKPRKNFTSQTHHHGIAIQSVCLKLTRDCSRRIHLKLSTCGISGLPAWSTSEKMVQPQKEKNTNEEKRHEKNTNEKGLVHTVTRARTFRFASVHTWQFMMMT</sequence>
<evidence type="ECO:0000313" key="2">
    <source>
        <dbReference type="Proteomes" id="UP000309997"/>
    </source>
</evidence>
<protein>
    <submittedName>
        <fullName evidence="1">Uncharacterized protein</fullName>
    </submittedName>
</protein>
<dbReference type="EMBL" id="RCHU02000016">
    <property type="protein sequence ID" value="KAL3569635.1"/>
    <property type="molecule type" value="Genomic_DNA"/>
</dbReference>
<dbReference type="Proteomes" id="UP000309997">
    <property type="component" value="Unassembled WGS sequence"/>
</dbReference>
<comment type="caution">
    <text evidence="1">The sequence shown here is derived from an EMBL/GenBank/DDBJ whole genome shotgun (WGS) entry which is preliminary data.</text>
</comment>
<organism evidence="1 2">
    <name type="scientific">Populus alba</name>
    <name type="common">White poplar</name>
    <dbReference type="NCBI Taxonomy" id="43335"/>
    <lineage>
        <taxon>Eukaryota</taxon>
        <taxon>Viridiplantae</taxon>
        <taxon>Streptophyta</taxon>
        <taxon>Embryophyta</taxon>
        <taxon>Tracheophyta</taxon>
        <taxon>Spermatophyta</taxon>
        <taxon>Magnoliopsida</taxon>
        <taxon>eudicotyledons</taxon>
        <taxon>Gunneridae</taxon>
        <taxon>Pentapetalae</taxon>
        <taxon>rosids</taxon>
        <taxon>fabids</taxon>
        <taxon>Malpighiales</taxon>
        <taxon>Salicaceae</taxon>
        <taxon>Saliceae</taxon>
        <taxon>Populus</taxon>
    </lineage>
</organism>
<reference evidence="1 2" key="1">
    <citation type="journal article" date="2024" name="Plant Biotechnol. J.">
        <title>Genome and CRISPR/Cas9 system of a widespread forest tree (Populus alba) in the world.</title>
        <authorList>
            <person name="Liu Y.J."/>
            <person name="Jiang P.F."/>
            <person name="Han X.M."/>
            <person name="Li X.Y."/>
            <person name="Wang H.M."/>
            <person name="Wang Y.J."/>
            <person name="Wang X.X."/>
            <person name="Zeng Q.Y."/>
        </authorList>
    </citation>
    <scope>NUCLEOTIDE SEQUENCE [LARGE SCALE GENOMIC DNA]</scope>
    <source>
        <strain evidence="2">cv. PAL-ZL1</strain>
    </source>
</reference>
<name>A0ACC4ATR5_POPAL</name>
<evidence type="ECO:0000313" key="1">
    <source>
        <dbReference type="EMBL" id="KAL3569635.1"/>
    </source>
</evidence>
<keyword evidence="2" id="KW-1185">Reference proteome</keyword>